<dbReference type="GO" id="GO:0005829">
    <property type="term" value="C:cytosol"/>
    <property type="evidence" value="ECO:0007669"/>
    <property type="project" value="TreeGrafter"/>
</dbReference>
<dbReference type="GO" id="GO:0000976">
    <property type="term" value="F:transcription cis-regulatory region binding"/>
    <property type="evidence" value="ECO:0007669"/>
    <property type="project" value="TreeGrafter"/>
</dbReference>
<dbReference type="InterPro" id="IPR001789">
    <property type="entry name" value="Sig_transdc_resp-reg_receiver"/>
</dbReference>
<evidence type="ECO:0000256" key="4">
    <source>
        <dbReference type="ARBA" id="ARBA00023125"/>
    </source>
</evidence>
<reference evidence="9" key="1">
    <citation type="journal article" date="2018" name="Front. Microbiol.">
        <title>Genome-Based Analysis Reveals the Taxonomy and Diversity of the Family Idiomarinaceae.</title>
        <authorList>
            <person name="Liu Y."/>
            <person name="Lai Q."/>
            <person name="Shao Z."/>
        </authorList>
    </citation>
    <scope>NUCLEOTIDE SEQUENCE [LARGE SCALE GENOMIC DNA]</scope>
    <source>
        <strain evidence="9">R22</strain>
    </source>
</reference>
<dbReference type="InterPro" id="IPR036457">
    <property type="entry name" value="PPM-type-like_dom_sf"/>
</dbReference>
<proteinExistence type="predicted"/>
<dbReference type="GO" id="GO:0006355">
    <property type="term" value="P:regulation of DNA-templated transcription"/>
    <property type="evidence" value="ECO:0007669"/>
    <property type="project" value="TreeGrafter"/>
</dbReference>
<protein>
    <submittedName>
        <fullName evidence="8">Response regulator</fullName>
    </submittedName>
</protein>
<evidence type="ECO:0000256" key="1">
    <source>
        <dbReference type="ARBA" id="ARBA00022553"/>
    </source>
</evidence>
<dbReference type="EMBL" id="PIQC01000007">
    <property type="protein sequence ID" value="RUO67198.1"/>
    <property type="molecule type" value="Genomic_DNA"/>
</dbReference>
<evidence type="ECO:0000256" key="2">
    <source>
        <dbReference type="ARBA" id="ARBA00023012"/>
    </source>
</evidence>
<keyword evidence="3" id="KW-0805">Transcription regulation</keyword>
<keyword evidence="5" id="KW-0804">Transcription</keyword>
<feature type="domain" description="Response regulatory" evidence="7">
    <location>
        <begin position="5"/>
        <end position="119"/>
    </location>
</feature>
<keyword evidence="1 6" id="KW-0597">Phosphoprotein</keyword>
<dbReference type="SUPFAM" id="SSF52172">
    <property type="entry name" value="CheY-like"/>
    <property type="match status" value="1"/>
</dbReference>
<evidence type="ECO:0000313" key="9">
    <source>
        <dbReference type="Proteomes" id="UP000288058"/>
    </source>
</evidence>
<dbReference type="Gene3D" id="3.60.40.10">
    <property type="entry name" value="PPM-type phosphatase domain"/>
    <property type="match status" value="1"/>
</dbReference>
<comment type="caution">
    <text evidence="8">The sequence shown here is derived from an EMBL/GenBank/DDBJ whole genome shotgun (WGS) entry which is preliminary data.</text>
</comment>
<dbReference type="GO" id="GO:0032993">
    <property type="term" value="C:protein-DNA complex"/>
    <property type="evidence" value="ECO:0007669"/>
    <property type="project" value="TreeGrafter"/>
</dbReference>
<dbReference type="Pfam" id="PF00072">
    <property type="entry name" value="Response_reg"/>
    <property type="match status" value="1"/>
</dbReference>
<dbReference type="PANTHER" id="PTHR48111:SF1">
    <property type="entry name" value="TWO-COMPONENT RESPONSE REGULATOR ORR33"/>
    <property type="match status" value="1"/>
</dbReference>
<evidence type="ECO:0000256" key="3">
    <source>
        <dbReference type="ARBA" id="ARBA00023015"/>
    </source>
</evidence>
<evidence type="ECO:0000256" key="6">
    <source>
        <dbReference type="PROSITE-ProRule" id="PRU00169"/>
    </source>
</evidence>
<dbReference type="InterPro" id="IPR039420">
    <property type="entry name" value="WalR-like"/>
</dbReference>
<dbReference type="PROSITE" id="PS50110">
    <property type="entry name" value="RESPONSE_REGULATORY"/>
    <property type="match status" value="1"/>
</dbReference>
<sequence>MPRAHIALIEDDPVFQSVVRQYLLNTGYDVCCADSGRKGIEICRTECPDIVLCDLKLPDIDGLEVIEKLLKVCAHTPIIVISASEKMSDIREAVRLGAWDYLVKPIQSLDVIENAVEHCLQRYQLEETYVHDVWELDAHIDILYQDDLIVGRLVEELLPEGELRLNNYRFECCINDAGQTPLWIDYRPLTEGKVLVIMAAAQNATEQDLLPLLVLKTMIDPLIRQHLSGHDNTLLSPGALLSHLNHELCHSQVRTAFDTLVGVVDTMKHNWLWAQAGDKFQPEPGAKPDLALGIWQHANFREHKMEHLHKIHCAFKGTELIVTAVPQTA</sequence>
<dbReference type="GO" id="GO:0000156">
    <property type="term" value="F:phosphorelay response regulator activity"/>
    <property type="evidence" value="ECO:0007669"/>
    <property type="project" value="TreeGrafter"/>
</dbReference>
<name>A0A432YV43_9GAMM</name>
<evidence type="ECO:0000313" key="8">
    <source>
        <dbReference type="EMBL" id="RUO67198.1"/>
    </source>
</evidence>
<feature type="modified residue" description="4-aspartylphosphate" evidence="6">
    <location>
        <position position="54"/>
    </location>
</feature>
<dbReference type="RefSeq" id="WP_126782688.1">
    <property type="nucleotide sequence ID" value="NZ_PIQC01000007.1"/>
</dbReference>
<keyword evidence="4" id="KW-0238">DNA-binding</keyword>
<dbReference type="SMART" id="SM00448">
    <property type="entry name" value="REC"/>
    <property type="match status" value="1"/>
</dbReference>
<dbReference type="PANTHER" id="PTHR48111">
    <property type="entry name" value="REGULATOR OF RPOS"/>
    <property type="match status" value="1"/>
</dbReference>
<gene>
    <name evidence="8" type="ORF">CWI78_10120</name>
</gene>
<dbReference type="InterPro" id="IPR011006">
    <property type="entry name" value="CheY-like_superfamily"/>
</dbReference>
<accession>A0A432YV43</accession>
<keyword evidence="9" id="KW-1185">Reference proteome</keyword>
<evidence type="ECO:0000256" key="5">
    <source>
        <dbReference type="ARBA" id="ARBA00023163"/>
    </source>
</evidence>
<dbReference type="AlphaFoldDB" id="A0A432YV43"/>
<evidence type="ECO:0000259" key="7">
    <source>
        <dbReference type="PROSITE" id="PS50110"/>
    </source>
</evidence>
<dbReference type="OrthoDB" id="6399952at2"/>
<organism evidence="8 9">
    <name type="scientific">Idiomarina ramblicola</name>
    <dbReference type="NCBI Taxonomy" id="263724"/>
    <lineage>
        <taxon>Bacteria</taxon>
        <taxon>Pseudomonadati</taxon>
        <taxon>Pseudomonadota</taxon>
        <taxon>Gammaproteobacteria</taxon>
        <taxon>Alteromonadales</taxon>
        <taxon>Idiomarinaceae</taxon>
        <taxon>Idiomarina</taxon>
    </lineage>
</organism>
<keyword evidence="2" id="KW-0902">Two-component regulatory system</keyword>
<dbReference type="Gene3D" id="3.40.50.2300">
    <property type="match status" value="1"/>
</dbReference>
<dbReference type="Proteomes" id="UP000288058">
    <property type="component" value="Unassembled WGS sequence"/>
</dbReference>